<dbReference type="GO" id="GO:0016646">
    <property type="term" value="F:oxidoreductase activity, acting on the CH-NH group of donors, NAD or NADP as acceptor"/>
    <property type="evidence" value="ECO:0007669"/>
    <property type="project" value="UniProtKB-ARBA"/>
</dbReference>
<dbReference type="Gene3D" id="2.30.110.10">
    <property type="entry name" value="Electron Transport, Fmn-binding Protein, Chain A"/>
    <property type="match status" value="1"/>
</dbReference>
<evidence type="ECO:0000256" key="2">
    <source>
        <dbReference type="ARBA" id="ARBA00022630"/>
    </source>
</evidence>
<dbReference type="EMBL" id="DVLL01000006">
    <property type="protein sequence ID" value="HIT58395.1"/>
    <property type="molecule type" value="Genomic_DNA"/>
</dbReference>
<feature type="domain" description="Flavin reductase like" evidence="5">
    <location>
        <begin position="68"/>
        <end position="212"/>
    </location>
</feature>
<dbReference type="AlphaFoldDB" id="A0A9D1GUA1"/>
<dbReference type="PANTHER" id="PTHR43567">
    <property type="entry name" value="FLAVOREDOXIN-RELATED-RELATED"/>
    <property type="match status" value="1"/>
</dbReference>
<dbReference type="InterPro" id="IPR002563">
    <property type="entry name" value="Flavin_Rdtase-like_dom"/>
</dbReference>
<dbReference type="InterPro" id="IPR052174">
    <property type="entry name" value="Flavoredoxin"/>
</dbReference>
<evidence type="ECO:0000256" key="1">
    <source>
        <dbReference type="ARBA" id="ARBA00001917"/>
    </source>
</evidence>
<comment type="cofactor">
    <cofactor evidence="1">
        <name>FMN</name>
        <dbReference type="ChEBI" id="CHEBI:58210"/>
    </cofactor>
</comment>
<protein>
    <submittedName>
        <fullName evidence="6">Flavin reductase family protein</fullName>
    </submittedName>
</protein>
<evidence type="ECO:0000313" key="6">
    <source>
        <dbReference type="EMBL" id="HIT58395.1"/>
    </source>
</evidence>
<evidence type="ECO:0000259" key="5">
    <source>
        <dbReference type="SMART" id="SM00903"/>
    </source>
</evidence>
<name>A0A9D1GUA1_9FIRM</name>
<gene>
    <name evidence="6" type="ORF">IAC39_01530</name>
</gene>
<sequence length="251" mass="27127">MTESYDKPKALGGKSKPYRKQKPRGAKPAKNGCVKPESGKGVRQREDTAEAVITGFSPKQPFGIGAVLSPVPAVIVSCGSVEAPNAMTAAWTGTVNTIPPKLYISLRKERYSYEIIKATGEFVVNLTTRELVRAADYLGVRSGRNEDKLSNLGLSVSPSPKLGAPMLDKSPVSIECRVDKIIPLGSHDMFIADIVGVNVSPELIDESGRLRLDRAGLIAYCHGEYYALGEKLGSFGYSVRKKQHGHGKKIK</sequence>
<evidence type="ECO:0000256" key="3">
    <source>
        <dbReference type="ARBA" id="ARBA00038054"/>
    </source>
</evidence>
<evidence type="ECO:0000313" key="7">
    <source>
        <dbReference type="Proteomes" id="UP000824136"/>
    </source>
</evidence>
<proteinExistence type="inferred from homology"/>
<dbReference type="InterPro" id="IPR012349">
    <property type="entry name" value="Split_barrel_FMN-bd"/>
</dbReference>
<dbReference type="PANTHER" id="PTHR43567:SF1">
    <property type="entry name" value="FLAVOREDOXIN"/>
    <property type="match status" value="1"/>
</dbReference>
<organism evidence="6 7">
    <name type="scientific">Candidatus Faeciplasma pullistercoris</name>
    <dbReference type="NCBI Taxonomy" id="2840800"/>
    <lineage>
        <taxon>Bacteria</taxon>
        <taxon>Bacillati</taxon>
        <taxon>Bacillota</taxon>
        <taxon>Clostridia</taxon>
        <taxon>Eubacteriales</taxon>
        <taxon>Oscillospiraceae</taxon>
        <taxon>Oscillospiraceae incertae sedis</taxon>
        <taxon>Candidatus Faeciplasma</taxon>
    </lineage>
</organism>
<reference evidence="6" key="2">
    <citation type="journal article" date="2021" name="PeerJ">
        <title>Extensive microbial diversity within the chicken gut microbiome revealed by metagenomics and culture.</title>
        <authorList>
            <person name="Gilroy R."/>
            <person name="Ravi A."/>
            <person name="Getino M."/>
            <person name="Pursley I."/>
            <person name="Horton D.L."/>
            <person name="Alikhan N.F."/>
            <person name="Baker D."/>
            <person name="Gharbi K."/>
            <person name="Hall N."/>
            <person name="Watson M."/>
            <person name="Adriaenssens E.M."/>
            <person name="Foster-Nyarko E."/>
            <person name="Jarju S."/>
            <person name="Secka A."/>
            <person name="Antonio M."/>
            <person name="Oren A."/>
            <person name="Chaudhuri R.R."/>
            <person name="La Ragione R."/>
            <person name="Hildebrand F."/>
            <person name="Pallen M.J."/>
        </authorList>
    </citation>
    <scope>NUCLEOTIDE SEQUENCE</scope>
    <source>
        <strain evidence="6">CHK33-4379</strain>
    </source>
</reference>
<dbReference type="SUPFAM" id="SSF50475">
    <property type="entry name" value="FMN-binding split barrel"/>
    <property type="match status" value="1"/>
</dbReference>
<keyword evidence="2" id="KW-0285">Flavoprotein</keyword>
<evidence type="ECO:0000256" key="4">
    <source>
        <dbReference type="SAM" id="MobiDB-lite"/>
    </source>
</evidence>
<feature type="compositionally biased region" description="Basic residues" evidence="4">
    <location>
        <begin position="16"/>
        <end position="27"/>
    </location>
</feature>
<dbReference type="GO" id="GO:0010181">
    <property type="term" value="F:FMN binding"/>
    <property type="evidence" value="ECO:0007669"/>
    <property type="project" value="InterPro"/>
</dbReference>
<feature type="region of interest" description="Disordered" evidence="4">
    <location>
        <begin position="1"/>
        <end position="44"/>
    </location>
</feature>
<comment type="caution">
    <text evidence="6">The sequence shown here is derived from an EMBL/GenBank/DDBJ whole genome shotgun (WGS) entry which is preliminary data.</text>
</comment>
<comment type="similarity">
    <text evidence="3">Belongs to the flavoredoxin family.</text>
</comment>
<dbReference type="Proteomes" id="UP000824136">
    <property type="component" value="Unassembled WGS sequence"/>
</dbReference>
<accession>A0A9D1GUA1</accession>
<reference evidence="6" key="1">
    <citation type="submission" date="2020-10" db="EMBL/GenBank/DDBJ databases">
        <authorList>
            <person name="Gilroy R."/>
        </authorList>
    </citation>
    <scope>NUCLEOTIDE SEQUENCE</scope>
    <source>
        <strain evidence="6">CHK33-4379</strain>
    </source>
</reference>
<dbReference type="SMART" id="SM00903">
    <property type="entry name" value="Flavin_Reduct"/>
    <property type="match status" value="1"/>
</dbReference>
<dbReference type="Pfam" id="PF01613">
    <property type="entry name" value="Flavin_Reduct"/>
    <property type="match status" value="1"/>
</dbReference>